<dbReference type="OrthoDB" id="8736147at2"/>
<evidence type="ECO:0000313" key="2">
    <source>
        <dbReference type="EMBL" id="PJE37041.1"/>
    </source>
</evidence>
<evidence type="ECO:0000313" key="3">
    <source>
        <dbReference type="Proteomes" id="UP000231553"/>
    </source>
</evidence>
<dbReference type="AlphaFoldDB" id="A0A2M8J2M9"/>
<accession>A0A2M8J2M9</accession>
<dbReference type="InterPro" id="IPR039523">
    <property type="entry name" value="RimK-rel_E_lig_ATP-grasp"/>
</dbReference>
<feature type="domain" description="Alpha-L-glutamate ligase-related protein ATP-grasp" evidence="1">
    <location>
        <begin position="100"/>
        <end position="362"/>
    </location>
</feature>
<evidence type="ECO:0000259" key="1">
    <source>
        <dbReference type="Pfam" id="PF14397"/>
    </source>
</evidence>
<name>A0A2M8J2M9_9RHOB</name>
<protein>
    <recommendedName>
        <fullName evidence="1">Alpha-L-glutamate ligase-related protein ATP-grasp domain-containing protein</fullName>
    </recommendedName>
</protein>
<dbReference type="SUPFAM" id="SSF56059">
    <property type="entry name" value="Glutathione synthetase ATP-binding domain-like"/>
    <property type="match status" value="1"/>
</dbReference>
<reference evidence="2 3" key="1">
    <citation type="journal article" date="2018" name="Int. J. Syst. Evol. Microbiol.">
        <title>Pseudooceanicola lipolyticus sp. nov., a marine alphaproteobacterium, reclassification of Oceanicola flagellatus as Pseudooceanicola flagellatus comb. nov. and emended description of the genus Pseudooceanicola.</title>
        <authorList>
            <person name="Huang M.-M."/>
            <person name="Guo L.-L."/>
            <person name="Wu Y.-H."/>
            <person name="Lai Q.-L."/>
            <person name="Shao Z.-Z."/>
            <person name="Wang C.-S."/>
            <person name="Wu M."/>
            <person name="Xu X.-W."/>
        </authorList>
    </citation>
    <scope>NUCLEOTIDE SEQUENCE [LARGE SCALE GENOMIC DNA]</scope>
    <source>
        <strain evidence="2 3">157</strain>
    </source>
</reference>
<gene>
    <name evidence="2" type="ORF">CVM52_08780</name>
</gene>
<organism evidence="2 3">
    <name type="scientific">Pseudooceanicola lipolyticus</name>
    <dbReference type="NCBI Taxonomy" id="2029104"/>
    <lineage>
        <taxon>Bacteria</taxon>
        <taxon>Pseudomonadati</taxon>
        <taxon>Pseudomonadota</taxon>
        <taxon>Alphaproteobacteria</taxon>
        <taxon>Rhodobacterales</taxon>
        <taxon>Paracoccaceae</taxon>
        <taxon>Pseudooceanicola</taxon>
    </lineage>
</organism>
<comment type="caution">
    <text evidence="2">The sequence shown here is derived from an EMBL/GenBank/DDBJ whole genome shotgun (WGS) entry which is preliminary data.</text>
</comment>
<dbReference type="RefSeq" id="WP_100162138.1">
    <property type="nucleotide sequence ID" value="NZ_PGTB01000023.1"/>
</dbReference>
<keyword evidence="3" id="KW-1185">Reference proteome</keyword>
<dbReference type="Pfam" id="PF14397">
    <property type="entry name" value="ATPgrasp_ST"/>
    <property type="match status" value="1"/>
</dbReference>
<proteinExistence type="predicted"/>
<dbReference type="Proteomes" id="UP000231553">
    <property type="component" value="Unassembled WGS sequence"/>
</dbReference>
<sequence>MTTASVLDEAFVGEAPRPTIPPASLASEVARKHGVGKLRQISEMLRLKFGRGRLYFREYYDSGLFDPSIPFEDKLDYVGTRGSRNLNAELSHDELLTLRSLVADKVMCSSLLRQFGFAATETQAVVTTARRFGAVPALTSVEELRRFLKGKARYPLFSKPQLTCDSQLTVLLERLDGEVLEFADGRKVPLDEFCAQVVRNSADGVVFQSALRQHPEIEVITGRAVGTVRVVTIRKADMPDALYSVWKIPAPGTMSDDLRQQGALVAPVNTCTGQVGRACAGFGLSAEAIETHPVTGRAITGFQLPFWEDLRQMARNAHALFPEYGILGWDIAITESGPVIIECRDNPLHTIYQRAFGRGIRNAEFLPIFERVAAWSQMKLAQQKGRARKRRAEQ</sequence>
<dbReference type="EMBL" id="PGTB01000023">
    <property type="protein sequence ID" value="PJE37041.1"/>
    <property type="molecule type" value="Genomic_DNA"/>
</dbReference>